<accession>A0A369BTT4</accession>
<dbReference type="OrthoDB" id="7593450at2"/>
<dbReference type="AlphaFoldDB" id="A0A369BTT4"/>
<gene>
    <name evidence="1" type="ORF">DFQ59_11369</name>
</gene>
<comment type="caution">
    <text evidence="1">The sequence shown here is derived from an EMBL/GenBank/DDBJ whole genome shotgun (WGS) entry which is preliminary data.</text>
</comment>
<dbReference type="SUPFAM" id="SSF48452">
    <property type="entry name" value="TPR-like"/>
    <property type="match status" value="1"/>
</dbReference>
<dbReference type="InterPro" id="IPR011990">
    <property type="entry name" value="TPR-like_helical_dom_sf"/>
</dbReference>
<dbReference type="InterPro" id="IPR010323">
    <property type="entry name" value="DUF924"/>
</dbReference>
<dbReference type="Gene3D" id="1.20.58.320">
    <property type="entry name" value="TPR-like"/>
    <property type="match status" value="1"/>
</dbReference>
<dbReference type="EMBL" id="QPJY01000013">
    <property type="protein sequence ID" value="RCX24973.1"/>
    <property type="molecule type" value="Genomic_DNA"/>
</dbReference>
<evidence type="ECO:0000313" key="1">
    <source>
        <dbReference type="EMBL" id="RCX24973.1"/>
    </source>
</evidence>
<protein>
    <submittedName>
        <fullName evidence="1">Uncharacterized protein (DUF924 family)</fullName>
    </submittedName>
</protein>
<keyword evidence="2" id="KW-1185">Reference proteome</keyword>
<dbReference type="Gene3D" id="1.25.40.10">
    <property type="entry name" value="Tetratricopeptide repeat domain"/>
    <property type="match status" value="1"/>
</dbReference>
<proteinExistence type="predicted"/>
<sequence length="189" mass="20817">MTRTATGAEATPEAVLAFWFAPETRPRWFDSTPAFDREVEAAFRATWEAAAVGALAHWEGTPAGALALVVVLDQFPLNMFRGRPESFLTEAASRAVAERAIARGFDAALDAAGKAFLYLPFMHSELLADQDRSVALYEAAGLADSLKWARHHRDIVRRFGRFPHRNAILGRPCTPEEEAWLDSDAAFNG</sequence>
<dbReference type="RefSeq" id="WP_114281032.1">
    <property type="nucleotide sequence ID" value="NZ_QPJY01000013.1"/>
</dbReference>
<name>A0A369BTT4_9GAMM</name>
<evidence type="ECO:0000313" key="2">
    <source>
        <dbReference type="Proteomes" id="UP000252707"/>
    </source>
</evidence>
<organism evidence="1 2">
    <name type="scientific">Thioalbus denitrificans</name>
    <dbReference type="NCBI Taxonomy" id="547122"/>
    <lineage>
        <taxon>Bacteria</taxon>
        <taxon>Pseudomonadati</taxon>
        <taxon>Pseudomonadota</taxon>
        <taxon>Gammaproteobacteria</taxon>
        <taxon>Chromatiales</taxon>
        <taxon>Ectothiorhodospiraceae</taxon>
        <taxon>Thioalbus</taxon>
    </lineage>
</organism>
<dbReference type="Proteomes" id="UP000252707">
    <property type="component" value="Unassembled WGS sequence"/>
</dbReference>
<dbReference type="Pfam" id="PF06041">
    <property type="entry name" value="DUF924"/>
    <property type="match status" value="1"/>
</dbReference>
<reference evidence="1 2" key="1">
    <citation type="submission" date="2018-07" db="EMBL/GenBank/DDBJ databases">
        <title>Genomic Encyclopedia of Type Strains, Phase IV (KMG-IV): sequencing the most valuable type-strain genomes for metagenomic binning, comparative biology and taxonomic classification.</title>
        <authorList>
            <person name="Goeker M."/>
        </authorList>
    </citation>
    <scope>NUCLEOTIDE SEQUENCE [LARGE SCALE GENOMIC DNA]</scope>
    <source>
        <strain evidence="1 2">DSM 26407</strain>
    </source>
</reference>